<dbReference type="GO" id="GO:0008146">
    <property type="term" value="F:sulfotransferase activity"/>
    <property type="evidence" value="ECO:0007669"/>
    <property type="project" value="TreeGrafter"/>
</dbReference>
<dbReference type="EMBL" id="MF101414">
    <property type="protein sequence ID" value="ARW60689.1"/>
    <property type="molecule type" value="Genomic_DNA"/>
</dbReference>
<dbReference type="GO" id="GO:0005829">
    <property type="term" value="C:cytosol"/>
    <property type="evidence" value="ECO:0007669"/>
    <property type="project" value="TreeGrafter"/>
</dbReference>
<dbReference type="GO" id="GO:0016779">
    <property type="term" value="F:nucleotidyltransferase activity"/>
    <property type="evidence" value="ECO:0007669"/>
    <property type="project" value="TreeGrafter"/>
</dbReference>
<dbReference type="Gene3D" id="3.40.250.10">
    <property type="entry name" value="Rhodanese-like domain"/>
    <property type="match status" value="1"/>
</dbReference>
<dbReference type="CDD" id="cd00158">
    <property type="entry name" value="RHOD"/>
    <property type="match status" value="1"/>
</dbReference>
<evidence type="ECO:0000313" key="4">
    <source>
        <dbReference type="EMBL" id="ARW60689.1"/>
    </source>
</evidence>
<dbReference type="InterPro" id="IPR045886">
    <property type="entry name" value="ThiF/MoeB/HesA"/>
</dbReference>
<proteinExistence type="inferred from homology"/>
<dbReference type="InterPro" id="IPR035985">
    <property type="entry name" value="Ubiquitin-activating_enz"/>
</dbReference>
<dbReference type="AlphaFoldDB" id="A0A1Z1M3Q1"/>
<feature type="transmembrane region" description="Helical" evidence="2">
    <location>
        <begin position="42"/>
        <end position="69"/>
    </location>
</feature>
<dbReference type="GO" id="GO:0008641">
    <property type="term" value="F:ubiquitin-like modifier activating enzyme activity"/>
    <property type="evidence" value="ECO:0007669"/>
    <property type="project" value="InterPro"/>
</dbReference>
<accession>A0A1Z1M3Q1</accession>
<dbReference type="Gene3D" id="3.40.50.720">
    <property type="entry name" value="NAD(P)-binding Rossmann-like Domain"/>
    <property type="match status" value="1"/>
</dbReference>
<dbReference type="PANTHER" id="PTHR10953">
    <property type="entry name" value="UBIQUITIN-ACTIVATING ENZYME E1"/>
    <property type="match status" value="1"/>
</dbReference>
<comment type="similarity">
    <text evidence="1">Belongs to the HesA/MoeB/ThiF family.</text>
</comment>
<sequence>MLNIKSNHTIKISQEEYKRYSNQLILEHIGIKGQKKLKKAKVLIIGAGGLGCPAMIYLAIAGIGCIGLIDEDQIESSNLNRQLLYNINDINKCKVIIAKKKLKTLNEYSTIVKHEYELNIENSIEIICYYDIIIDATDNFKTRYIIDKTCYQLNKTYIYGAVDQFEGQIAIFNYKNGIRYKNLYKKNLELEGNSCNRNGIMGINTGYIGTLQAIETIKIILGLNKKCKNFLLLHNIIQTKTEKLKIYLKRDTSQRSNNYIINNKSKNILSINKWKRINNKMIIIDLRQNSDFNKKHLNKSINIPIVKFKSIKTIKFIQYYLNNNKLIIYCNNTEKSIIASYLLKNKAIQHYILS</sequence>
<geneLocation type="chloroplast" evidence="4"/>
<name>A0A1Z1M3Q1_9FLOR</name>
<dbReference type="PANTHER" id="PTHR10953:SF102">
    <property type="entry name" value="ADENYLYLTRANSFERASE AND SULFURTRANSFERASE MOCS3"/>
    <property type="match status" value="1"/>
</dbReference>
<evidence type="ECO:0000256" key="2">
    <source>
        <dbReference type="SAM" id="Phobius"/>
    </source>
</evidence>
<keyword evidence="4" id="KW-0934">Plastid</keyword>
<dbReference type="InterPro" id="IPR036873">
    <property type="entry name" value="Rhodanese-like_dom_sf"/>
</dbReference>
<evidence type="ECO:0000256" key="1">
    <source>
        <dbReference type="ARBA" id="ARBA00009919"/>
    </source>
</evidence>
<reference evidence="4" key="1">
    <citation type="journal article" date="2017" name="J. Phycol.">
        <title>Analysis of chloroplast genomes and a supermatrix inform reclassification of the Rhodomelaceae (Rhodophyta).</title>
        <authorList>
            <person name="Diaz-Tapia P."/>
            <person name="Maggs C.A."/>
            <person name="West J.A."/>
            <person name="Verbruggen H."/>
        </authorList>
    </citation>
    <scope>NUCLEOTIDE SEQUENCE</scope>
    <source>
        <strain evidence="4">JH1432</strain>
    </source>
</reference>
<keyword evidence="2" id="KW-1133">Transmembrane helix</keyword>
<protein>
    <submittedName>
        <fullName evidence="4">Molybdopterin biosynthesis protein</fullName>
    </submittedName>
</protein>
<keyword evidence="2" id="KW-0472">Membrane</keyword>
<feature type="domain" description="Rhodanese" evidence="3">
    <location>
        <begin position="277"/>
        <end position="346"/>
    </location>
</feature>
<dbReference type="CDD" id="cd00757">
    <property type="entry name" value="ThiF_MoeB_HesA_family"/>
    <property type="match status" value="1"/>
</dbReference>
<dbReference type="InterPro" id="IPR000594">
    <property type="entry name" value="ThiF_NAD_FAD-bd"/>
</dbReference>
<evidence type="ECO:0000259" key="3">
    <source>
        <dbReference type="PROSITE" id="PS50206"/>
    </source>
</evidence>
<keyword evidence="2" id="KW-0812">Transmembrane</keyword>
<dbReference type="PROSITE" id="PS50206">
    <property type="entry name" value="RHODANESE_3"/>
    <property type="match status" value="1"/>
</dbReference>
<dbReference type="GO" id="GO:0004792">
    <property type="term" value="F:thiosulfate-cyanide sulfurtransferase activity"/>
    <property type="evidence" value="ECO:0007669"/>
    <property type="project" value="TreeGrafter"/>
</dbReference>
<dbReference type="Pfam" id="PF00899">
    <property type="entry name" value="ThiF"/>
    <property type="match status" value="1"/>
</dbReference>
<keyword evidence="4" id="KW-0150">Chloroplast</keyword>
<gene>
    <name evidence="4" type="primary">moeB</name>
</gene>
<dbReference type="InterPro" id="IPR001763">
    <property type="entry name" value="Rhodanese-like_dom"/>
</dbReference>
<dbReference type="SUPFAM" id="SSF69572">
    <property type="entry name" value="Activating enzymes of the ubiquitin-like proteins"/>
    <property type="match status" value="1"/>
</dbReference>
<dbReference type="Pfam" id="PF00581">
    <property type="entry name" value="Rhodanese"/>
    <property type="match status" value="1"/>
</dbReference>
<dbReference type="FunFam" id="3.40.50.720:FF:000080">
    <property type="entry name" value="Thiazole biosynthesis adenylyltransferase ThiF"/>
    <property type="match status" value="1"/>
</dbReference>
<organism evidence="4">
    <name type="scientific">Polysiphonia sp</name>
    <dbReference type="NCBI Taxonomy" id="1967842"/>
    <lineage>
        <taxon>Eukaryota</taxon>
        <taxon>Rhodophyta</taxon>
        <taxon>Florideophyceae</taxon>
        <taxon>Rhodymeniophycidae</taxon>
        <taxon>Ceramiales</taxon>
        <taxon>Rhodomelaceae</taxon>
        <taxon>Polysiphonioideae</taxon>
        <taxon>Polysiphonia</taxon>
    </lineage>
</organism>